<feature type="region of interest" description="Disordered" evidence="1">
    <location>
        <begin position="1"/>
        <end position="23"/>
    </location>
</feature>
<sequence>MKKTANVRVRMTPSEESMIRQNAGSRGASGFIRRCLLDYQASGPALRDDIVAIRSELSAIGNNLNQIAKKLNSGHELAGELYTEIEALPELRGKLNAILSRVT</sequence>
<dbReference type="AlphaFoldDB" id="A0A7W4JES2"/>
<gene>
    <name evidence="2" type="primary">mobC</name>
    <name evidence="2" type="ORF">HLH29_12150</name>
</gene>
<evidence type="ECO:0000313" key="2">
    <source>
        <dbReference type="EMBL" id="MBB2179915.1"/>
    </source>
</evidence>
<evidence type="ECO:0000313" key="3">
    <source>
        <dbReference type="Proteomes" id="UP000525623"/>
    </source>
</evidence>
<comment type="caution">
    <text evidence="2">The sequence shown here is derived from an EMBL/GenBank/DDBJ whole genome shotgun (WGS) entry which is preliminary data.</text>
</comment>
<organism evidence="2 3">
    <name type="scientific">Gluconacetobacter tumulicola</name>
    <dbReference type="NCBI Taxonomy" id="1017177"/>
    <lineage>
        <taxon>Bacteria</taxon>
        <taxon>Pseudomonadati</taxon>
        <taxon>Pseudomonadota</taxon>
        <taxon>Alphaproteobacteria</taxon>
        <taxon>Acetobacterales</taxon>
        <taxon>Acetobacteraceae</taxon>
        <taxon>Gluconacetobacter</taxon>
    </lineage>
</organism>
<proteinExistence type="predicted"/>
<reference evidence="2 3" key="1">
    <citation type="submission" date="2020-04" db="EMBL/GenBank/DDBJ databases">
        <title>Description of novel Gluconacetobacter.</title>
        <authorList>
            <person name="Sombolestani A."/>
        </authorList>
    </citation>
    <scope>NUCLEOTIDE SEQUENCE [LARGE SCALE GENOMIC DNA]</scope>
    <source>
        <strain evidence="2 3">LMG 27725</strain>
    </source>
</reference>
<protein>
    <submittedName>
        <fullName evidence="2">Plasmid mobilization relaxosome protein MobC</fullName>
    </submittedName>
</protein>
<dbReference type="Proteomes" id="UP000525623">
    <property type="component" value="Unassembled WGS sequence"/>
</dbReference>
<dbReference type="Pfam" id="PF21983">
    <property type="entry name" value="NikA-like"/>
    <property type="match status" value="1"/>
</dbReference>
<dbReference type="RefSeq" id="WP_182967139.1">
    <property type="nucleotide sequence ID" value="NZ_BAABGC010000073.1"/>
</dbReference>
<keyword evidence="3" id="KW-1185">Reference proteome</keyword>
<evidence type="ECO:0000256" key="1">
    <source>
        <dbReference type="SAM" id="MobiDB-lite"/>
    </source>
</evidence>
<accession>A0A7W4JES2</accession>
<dbReference type="EMBL" id="JABEQL010000015">
    <property type="protein sequence ID" value="MBB2179915.1"/>
    <property type="molecule type" value="Genomic_DNA"/>
</dbReference>
<name>A0A7W4JES2_9PROT</name>
<dbReference type="InterPro" id="IPR053842">
    <property type="entry name" value="NikA-like"/>
</dbReference>